<dbReference type="PROSITE" id="PS00028">
    <property type="entry name" value="ZINC_FINGER_C2H2_1"/>
    <property type="match status" value="1"/>
</dbReference>
<dbReference type="InterPro" id="IPR036236">
    <property type="entry name" value="Znf_C2H2_sf"/>
</dbReference>
<protein>
    <recommendedName>
        <fullName evidence="2">C2H2-type domain-containing protein</fullName>
    </recommendedName>
</protein>
<reference evidence="3" key="1">
    <citation type="submission" date="2022-01" db="EMBL/GenBank/DDBJ databases">
        <authorList>
            <person name="King R."/>
        </authorList>
    </citation>
    <scope>NUCLEOTIDE SEQUENCE</scope>
</reference>
<accession>A0A9N9SVZ6</accession>
<dbReference type="PROSITE" id="PS50157">
    <property type="entry name" value="ZINC_FINGER_C2H2_2"/>
    <property type="match status" value="2"/>
</dbReference>
<keyword evidence="4" id="KW-1185">Reference proteome</keyword>
<name>A0A9N9SVZ6_DIABA</name>
<evidence type="ECO:0000313" key="4">
    <source>
        <dbReference type="Proteomes" id="UP001153709"/>
    </source>
</evidence>
<dbReference type="Pfam" id="PF00096">
    <property type="entry name" value="zf-C2H2"/>
    <property type="match status" value="1"/>
</dbReference>
<dbReference type="Proteomes" id="UP001153709">
    <property type="component" value="Chromosome 3"/>
</dbReference>
<sequence>MTCAQILRKNFVGICPPNKILVACRNKIYLSHNDDAKKEEKSVSCLTPDPLTVCENITHPIYIYQHGKLLVKQDENEGVQCPNCLKMYKNMNTFRRHFRYECGKVPQFACQYCPKAYTQKSNLKNHHIKCHPCANFM</sequence>
<keyword evidence="1" id="KW-0862">Zinc</keyword>
<dbReference type="InterPro" id="IPR013087">
    <property type="entry name" value="Znf_C2H2_type"/>
</dbReference>
<evidence type="ECO:0000256" key="1">
    <source>
        <dbReference type="PROSITE-ProRule" id="PRU00042"/>
    </source>
</evidence>
<evidence type="ECO:0000313" key="3">
    <source>
        <dbReference type="EMBL" id="CAG9831540.1"/>
    </source>
</evidence>
<keyword evidence="1" id="KW-0863">Zinc-finger</keyword>
<dbReference type="AlphaFoldDB" id="A0A9N9SVZ6"/>
<feature type="domain" description="C2H2-type" evidence="2">
    <location>
        <begin position="108"/>
        <end position="131"/>
    </location>
</feature>
<dbReference type="OrthoDB" id="6771376at2759"/>
<dbReference type="Gene3D" id="3.30.160.60">
    <property type="entry name" value="Classic Zinc Finger"/>
    <property type="match status" value="1"/>
</dbReference>
<evidence type="ECO:0000259" key="2">
    <source>
        <dbReference type="PROSITE" id="PS50157"/>
    </source>
</evidence>
<proteinExistence type="predicted"/>
<organism evidence="3 4">
    <name type="scientific">Diabrotica balteata</name>
    <name type="common">Banded cucumber beetle</name>
    <dbReference type="NCBI Taxonomy" id="107213"/>
    <lineage>
        <taxon>Eukaryota</taxon>
        <taxon>Metazoa</taxon>
        <taxon>Ecdysozoa</taxon>
        <taxon>Arthropoda</taxon>
        <taxon>Hexapoda</taxon>
        <taxon>Insecta</taxon>
        <taxon>Pterygota</taxon>
        <taxon>Neoptera</taxon>
        <taxon>Endopterygota</taxon>
        <taxon>Coleoptera</taxon>
        <taxon>Polyphaga</taxon>
        <taxon>Cucujiformia</taxon>
        <taxon>Chrysomeloidea</taxon>
        <taxon>Chrysomelidae</taxon>
        <taxon>Galerucinae</taxon>
        <taxon>Diabroticina</taxon>
        <taxon>Diabroticites</taxon>
        <taxon>Diabrotica</taxon>
    </lineage>
</organism>
<dbReference type="EMBL" id="OU898278">
    <property type="protein sequence ID" value="CAG9831540.1"/>
    <property type="molecule type" value="Genomic_DNA"/>
</dbReference>
<keyword evidence="1" id="KW-0479">Metal-binding</keyword>
<dbReference type="SUPFAM" id="SSF57667">
    <property type="entry name" value="beta-beta-alpha zinc fingers"/>
    <property type="match status" value="1"/>
</dbReference>
<feature type="domain" description="C2H2-type" evidence="2">
    <location>
        <begin position="79"/>
        <end position="106"/>
    </location>
</feature>
<gene>
    <name evidence="3" type="ORF">DIABBA_LOCUS5122</name>
</gene>
<dbReference type="SMART" id="SM00355">
    <property type="entry name" value="ZnF_C2H2"/>
    <property type="match status" value="2"/>
</dbReference>
<dbReference type="GO" id="GO:0008270">
    <property type="term" value="F:zinc ion binding"/>
    <property type="evidence" value="ECO:0007669"/>
    <property type="project" value="UniProtKB-KW"/>
</dbReference>